<organism evidence="1 2">
    <name type="scientific">Segatella copri</name>
    <dbReference type="NCBI Taxonomy" id="165179"/>
    <lineage>
        <taxon>Bacteria</taxon>
        <taxon>Pseudomonadati</taxon>
        <taxon>Bacteroidota</taxon>
        <taxon>Bacteroidia</taxon>
        <taxon>Bacteroidales</taxon>
        <taxon>Prevotellaceae</taxon>
        <taxon>Segatella</taxon>
    </lineage>
</organism>
<name>A0AAP3BEB8_9BACT</name>
<dbReference type="AlphaFoldDB" id="A0AAP3BEB8"/>
<dbReference type="RefSeq" id="WP_264965962.1">
    <property type="nucleotide sequence ID" value="NZ_JAPDVK010000002.1"/>
</dbReference>
<proteinExistence type="predicted"/>
<gene>
    <name evidence="1" type="ORF">ONT16_07525</name>
</gene>
<sequence>MATDVLGEDGKVSFPAAGGVASCAVSEKMVVAKIGMDTIKVLMK</sequence>
<evidence type="ECO:0000313" key="2">
    <source>
        <dbReference type="Proteomes" id="UP001209344"/>
    </source>
</evidence>
<reference evidence="1" key="1">
    <citation type="submission" date="2022-11" db="EMBL/GenBank/DDBJ databases">
        <title>Genomic repertoires linked with pathogenic potency of arthritogenic Prevotella copri isolated from the gut of rheumatoid arthritis patients.</title>
        <authorList>
            <person name="Nii T."/>
            <person name="Maeda Y."/>
            <person name="Motooka D."/>
            <person name="Naito M."/>
            <person name="Matsumoto Y."/>
            <person name="Ogawa T."/>
            <person name="Oguro-Igashira E."/>
            <person name="Kishikawa T."/>
            <person name="Yamashita M."/>
            <person name="Koizumi S."/>
            <person name="Kurakawa T."/>
            <person name="Okumura R."/>
            <person name="Kayama H."/>
            <person name="Murakami M."/>
            <person name="Sakaguchi T."/>
            <person name="Das B."/>
            <person name="Nakamura S."/>
            <person name="Okada Y."/>
            <person name="Kumanogoh A."/>
            <person name="Takeda K."/>
        </authorList>
    </citation>
    <scope>NUCLEOTIDE SEQUENCE</scope>
    <source>
        <strain evidence="1">F3-75</strain>
    </source>
</reference>
<protein>
    <submittedName>
        <fullName evidence="1">Uncharacterized protein</fullName>
    </submittedName>
</protein>
<evidence type="ECO:0000313" key="1">
    <source>
        <dbReference type="EMBL" id="MCW4128104.1"/>
    </source>
</evidence>
<accession>A0AAP3BEB8</accession>
<comment type="caution">
    <text evidence="1">The sequence shown here is derived from an EMBL/GenBank/DDBJ whole genome shotgun (WGS) entry which is preliminary data.</text>
</comment>
<dbReference type="Proteomes" id="UP001209344">
    <property type="component" value="Unassembled WGS sequence"/>
</dbReference>
<dbReference type="EMBL" id="JAPDVK010000002">
    <property type="protein sequence ID" value="MCW4128104.1"/>
    <property type="molecule type" value="Genomic_DNA"/>
</dbReference>